<gene>
    <name evidence="6" type="ORF">Sjap_011346</name>
</gene>
<dbReference type="EC" id="3.1.2.4" evidence="2"/>
<feature type="domain" description="Enoyl-CoA hydratase/isomerase" evidence="5">
    <location>
        <begin position="17"/>
        <end position="295"/>
    </location>
</feature>
<feature type="chain" id="PRO_5042918189" description="3-hydroxyisobutyryl-CoA hydrolase" evidence="4">
    <location>
        <begin position="22"/>
        <end position="307"/>
    </location>
</feature>
<evidence type="ECO:0000313" key="6">
    <source>
        <dbReference type="EMBL" id="KAK9130859.1"/>
    </source>
</evidence>
<dbReference type="CDD" id="cd06558">
    <property type="entry name" value="crotonase-like"/>
    <property type="match status" value="1"/>
</dbReference>
<dbReference type="InterPro" id="IPR045004">
    <property type="entry name" value="ECH_dom"/>
</dbReference>
<dbReference type="Gene3D" id="3.90.226.10">
    <property type="entry name" value="2-enoyl-CoA Hydratase, Chain A, domain 1"/>
    <property type="match status" value="1"/>
</dbReference>
<comment type="similarity">
    <text evidence="2">Belongs to the enoyl-CoA hydratase/isomerase family.</text>
</comment>
<feature type="region of interest" description="Disordered" evidence="3">
    <location>
        <begin position="279"/>
        <end position="307"/>
    </location>
</feature>
<comment type="function">
    <text evidence="2">Hydrolyzes 3-hydroxyisobutyryl-CoA (HIBYL-CoA), a saline catabolite. Has high activity toward isobutyryl-CoA. Could be an isobutyryl-CoA dehydrogenase that functions in valine catabolism.</text>
</comment>
<dbReference type="EMBL" id="JBBNAE010000004">
    <property type="protein sequence ID" value="KAK9130859.1"/>
    <property type="molecule type" value="Genomic_DNA"/>
</dbReference>
<dbReference type="InterPro" id="IPR029045">
    <property type="entry name" value="ClpP/crotonase-like_dom_sf"/>
</dbReference>
<keyword evidence="7" id="KW-1185">Reference proteome</keyword>
<dbReference type="Pfam" id="PF16113">
    <property type="entry name" value="ECH_2"/>
    <property type="match status" value="1"/>
</dbReference>
<evidence type="ECO:0000256" key="3">
    <source>
        <dbReference type="SAM" id="MobiDB-lite"/>
    </source>
</evidence>
<comment type="pathway">
    <text evidence="2">Amino-acid degradation; L-valine degradation.</text>
</comment>
<keyword evidence="1 2" id="KW-0378">Hydrolase</keyword>
<protein>
    <recommendedName>
        <fullName evidence="2">3-hydroxyisobutyryl-CoA hydrolase</fullName>
        <shortName evidence="2">HIB-CoA hydrolase</shortName>
        <shortName evidence="2">HIBYL-CoA-H</shortName>
        <ecNumber evidence="2">3.1.2.4</ecNumber>
    </recommendedName>
    <alternativeName>
        <fullName evidence="2">3-hydroxyisobutyryl-coenzyme A hydrolase</fullName>
    </alternativeName>
</protein>
<keyword evidence="4" id="KW-0732">Signal</keyword>
<evidence type="ECO:0000256" key="4">
    <source>
        <dbReference type="SAM" id="SignalP"/>
    </source>
</evidence>
<dbReference type="Proteomes" id="UP001417504">
    <property type="component" value="Unassembled WGS sequence"/>
</dbReference>
<comment type="catalytic activity">
    <reaction evidence="2">
        <text>3-hydroxy-2-methylpropanoyl-CoA + H2O = 3-hydroxy-2-methylpropanoate + CoA + H(+)</text>
        <dbReference type="Rhea" id="RHEA:20888"/>
        <dbReference type="ChEBI" id="CHEBI:11805"/>
        <dbReference type="ChEBI" id="CHEBI:15377"/>
        <dbReference type="ChEBI" id="CHEBI:15378"/>
        <dbReference type="ChEBI" id="CHEBI:57287"/>
        <dbReference type="ChEBI" id="CHEBI:57340"/>
        <dbReference type="EC" id="3.1.2.4"/>
    </reaction>
</comment>
<evidence type="ECO:0000256" key="2">
    <source>
        <dbReference type="RuleBase" id="RU369070"/>
    </source>
</evidence>
<proteinExistence type="inferred from homology"/>
<dbReference type="GO" id="GO:0005829">
    <property type="term" value="C:cytosol"/>
    <property type="evidence" value="ECO:0007669"/>
    <property type="project" value="TreeGrafter"/>
</dbReference>
<dbReference type="PANTHER" id="PTHR43176">
    <property type="entry name" value="3-HYDROXYISOBUTYRYL-COA HYDROLASE-RELATED"/>
    <property type="match status" value="1"/>
</dbReference>
<name>A0AAP0JB81_9MAGN</name>
<evidence type="ECO:0000259" key="5">
    <source>
        <dbReference type="Pfam" id="PF16113"/>
    </source>
</evidence>
<evidence type="ECO:0000256" key="1">
    <source>
        <dbReference type="ARBA" id="ARBA00022801"/>
    </source>
</evidence>
<dbReference type="AlphaFoldDB" id="A0AAP0JB81"/>
<dbReference type="GO" id="GO:0006574">
    <property type="term" value="P:L-valine catabolic process"/>
    <property type="evidence" value="ECO:0007669"/>
    <property type="project" value="UniProtKB-UniRule"/>
</dbReference>
<accession>A0AAP0JB81</accession>
<evidence type="ECO:0000313" key="7">
    <source>
        <dbReference type="Proteomes" id="UP001417504"/>
    </source>
</evidence>
<sequence>MVFKYLLKLLMITILWQVFTAEYSLICKISEYTKPYICLMDGITMGFGIGISGHGQYRIITERTVLAMPENGIGLFPDVGFAYIAAKSPGEGAVGAYLGMTGNKISCPADAMYTGVGTHYVPSGSLVSLKEAISSYTFSDDPHKDVKTVLAKFSKVPPSESQLKLLLPQIVSSFGSHKSVIEIIEELKMLQQSNDDSVVDWAKDALLGLGKGAPFSLFLTERHFARVASAIGKAKNDLYHLSSVMKTEYRMAIRSSLRDDFLEGVRAVLVEKNQKPKWNPSRLEDVDPSSAEALFDPLAPEDEELRV</sequence>
<organism evidence="6 7">
    <name type="scientific">Stephania japonica</name>
    <dbReference type="NCBI Taxonomy" id="461633"/>
    <lineage>
        <taxon>Eukaryota</taxon>
        <taxon>Viridiplantae</taxon>
        <taxon>Streptophyta</taxon>
        <taxon>Embryophyta</taxon>
        <taxon>Tracheophyta</taxon>
        <taxon>Spermatophyta</taxon>
        <taxon>Magnoliopsida</taxon>
        <taxon>Ranunculales</taxon>
        <taxon>Menispermaceae</taxon>
        <taxon>Menispermoideae</taxon>
        <taxon>Cissampelideae</taxon>
        <taxon>Stephania</taxon>
    </lineage>
</organism>
<comment type="caution">
    <text evidence="6">The sequence shown here is derived from an EMBL/GenBank/DDBJ whole genome shotgun (WGS) entry which is preliminary data.</text>
</comment>
<feature type="signal peptide" evidence="4">
    <location>
        <begin position="1"/>
        <end position="21"/>
    </location>
</feature>
<dbReference type="InterPro" id="IPR032259">
    <property type="entry name" value="HIBYL-CoA-H"/>
</dbReference>
<dbReference type="SUPFAM" id="SSF52096">
    <property type="entry name" value="ClpP/crotonase"/>
    <property type="match status" value="1"/>
</dbReference>
<dbReference type="PANTHER" id="PTHR43176:SF5">
    <property type="entry name" value="3-HYDROXYISOBUTYRYL-COA HYDROLASE-LIKE PROTEIN 4, MITOCHONDRIAL"/>
    <property type="match status" value="1"/>
</dbReference>
<dbReference type="GO" id="GO:0003860">
    <property type="term" value="F:3-hydroxyisobutyryl-CoA hydrolase activity"/>
    <property type="evidence" value="ECO:0007669"/>
    <property type="project" value="UniProtKB-UniRule"/>
</dbReference>
<reference evidence="6 7" key="1">
    <citation type="submission" date="2024-01" db="EMBL/GenBank/DDBJ databases">
        <title>Genome assemblies of Stephania.</title>
        <authorList>
            <person name="Yang L."/>
        </authorList>
    </citation>
    <scope>NUCLEOTIDE SEQUENCE [LARGE SCALE GENOMIC DNA]</scope>
    <source>
        <strain evidence="6">QJT</strain>
        <tissue evidence="6">Leaf</tissue>
    </source>
</reference>